<proteinExistence type="predicted"/>
<feature type="non-terminal residue" evidence="1">
    <location>
        <position position="101"/>
    </location>
</feature>
<gene>
    <name evidence="1" type="ORF">PENTCL1PPCAC_8029</name>
</gene>
<feature type="non-terminal residue" evidence="1">
    <location>
        <position position="1"/>
    </location>
</feature>
<evidence type="ECO:0000313" key="1">
    <source>
        <dbReference type="EMBL" id="GMS85854.1"/>
    </source>
</evidence>
<evidence type="ECO:0008006" key="3">
    <source>
        <dbReference type="Google" id="ProtNLM"/>
    </source>
</evidence>
<dbReference type="EMBL" id="BTSX01000002">
    <property type="protein sequence ID" value="GMS85854.1"/>
    <property type="molecule type" value="Genomic_DNA"/>
</dbReference>
<evidence type="ECO:0000313" key="2">
    <source>
        <dbReference type="Proteomes" id="UP001432027"/>
    </source>
</evidence>
<name>A0AAV5SZZ1_9BILA</name>
<sequence>SVNEDARTALKLLERFRSCDRAKLHARARGADSHLRVNYDDFDHPSAVDCALCDVNIGSHWSLLIHITSEQHLDQIEILGTSVDLGAYKYWKKAINSTFVH</sequence>
<dbReference type="AlphaFoldDB" id="A0AAV5SZZ1"/>
<comment type="caution">
    <text evidence="1">The sequence shown here is derived from an EMBL/GenBank/DDBJ whole genome shotgun (WGS) entry which is preliminary data.</text>
</comment>
<reference evidence="1" key="1">
    <citation type="submission" date="2023-10" db="EMBL/GenBank/DDBJ databases">
        <title>Genome assembly of Pristionchus species.</title>
        <authorList>
            <person name="Yoshida K."/>
            <person name="Sommer R.J."/>
        </authorList>
    </citation>
    <scope>NUCLEOTIDE SEQUENCE</scope>
    <source>
        <strain evidence="1">RS0144</strain>
    </source>
</reference>
<protein>
    <recommendedName>
        <fullName evidence="3">C2H2-type domain-containing protein</fullName>
    </recommendedName>
</protein>
<keyword evidence="2" id="KW-1185">Reference proteome</keyword>
<dbReference type="Proteomes" id="UP001432027">
    <property type="component" value="Unassembled WGS sequence"/>
</dbReference>
<organism evidence="1 2">
    <name type="scientific">Pristionchus entomophagus</name>
    <dbReference type="NCBI Taxonomy" id="358040"/>
    <lineage>
        <taxon>Eukaryota</taxon>
        <taxon>Metazoa</taxon>
        <taxon>Ecdysozoa</taxon>
        <taxon>Nematoda</taxon>
        <taxon>Chromadorea</taxon>
        <taxon>Rhabditida</taxon>
        <taxon>Rhabditina</taxon>
        <taxon>Diplogasteromorpha</taxon>
        <taxon>Diplogasteroidea</taxon>
        <taxon>Neodiplogasteridae</taxon>
        <taxon>Pristionchus</taxon>
    </lineage>
</organism>
<accession>A0AAV5SZZ1</accession>